<proteinExistence type="predicted"/>
<feature type="non-terminal residue" evidence="1">
    <location>
        <position position="214"/>
    </location>
</feature>
<name>A0A381Y095_9ZZZZ</name>
<organism evidence="1">
    <name type="scientific">marine metagenome</name>
    <dbReference type="NCBI Taxonomy" id="408172"/>
    <lineage>
        <taxon>unclassified sequences</taxon>
        <taxon>metagenomes</taxon>
        <taxon>ecological metagenomes</taxon>
    </lineage>
</organism>
<accession>A0A381Y095</accession>
<sequence length="214" mass="22800">MNARHTAPSTTGATGPEEVRWTTSRGATVTVVNHPPPTKGFSGDSLSLYNWNEKVWRSVQKGDEAASLASVLSVFSNQRITLATTIGTASTGLNAQMDNFSATVDLRSRKAVWSGNPVTADGKPLVAQGRQLISAIHAAYEALHHTSDDLMIICPSWVSKPDLESMGYGDKDILAASLEVLPQGSQWAVVPFIAEGDVLSGLLYSTTLPETETS</sequence>
<protein>
    <submittedName>
        <fullName evidence="1">Uncharacterized protein</fullName>
    </submittedName>
</protein>
<dbReference type="AlphaFoldDB" id="A0A381Y095"/>
<evidence type="ECO:0000313" key="1">
    <source>
        <dbReference type="EMBL" id="SVA70469.1"/>
    </source>
</evidence>
<reference evidence="1" key="1">
    <citation type="submission" date="2018-05" db="EMBL/GenBank/DDBJ databases">
        <authorList>
            <person name="Lanie J.A."/>
            <person name="Ng W.-L."/>
            <person name="Kazmierczak K.M."/>
            <person name="Andrzejewski T.M."/>
            <person name="Davidsen T.M."/>
            <person name="Wayne K.J."/>
            <person name="Tettelin H."/>
            <person name="Glass J.I."/>
            <person name="Rusch D."/>
            <person name="Podicherti R."/>
            <person name="Tsui H.-C.T."/>
            <person name="Winkler M.E."/>
        </authorList>
    </citation>
    <scope>NUCLEOTIDE SEQUENCE</scope>
</reference>
<dbReference type="EMBL" id="UINC01017041">
    <property type="protein sequence ID" value="SVA70469.1"/>
    <property type="molecule type" value="Genomic_DNA"/>
</dbReference>
<gene>
    <name evidence="1" type="ORF">METZ01_LOCUS123323</name>
</gene>